<dbReference type="GeneID" id="101674423"/>
<dbReference type="RefSeq" id="XP_044923667.1">
    <property type="nucleotide sequence ID" value="XM_045067732.1"/>
</dbReference>
<dbReference type="PRINTS" id="PR00041">
    <property type="entry name" value="LEUZIPPRCREB"/>
</dbReference>
<evidence type="ECO:0000256" key="8">
    <source>
        <dbReference type="ARBA" id="ARBA00023163"/>
    </source>
</evidence>
<evidence type="ECO:0000256" key="9">
    <source>
        <dbReference type="ARBA" id="ARBA00023242"/>
    </source>
</evidence>
<dbReference type="AlphaFoldDB" id="A0A8U0RGG9"/>
<evidence type="ECO:0000313" key="13">
    <source>
        <dbReference type="Proteomes" id="UP000000715"/>
    </source>
</evidence>
<dbReference type="OrthoDB" id="5970722at2759"/>
<keyword evidence="5" id="KW-0805">Transcription regulation</keyword>
<evidence type="ECO:0000256" key="4">
    <source>
        <dbReference type="ARBA" id="ARBA00022553"/>
    </source>
</evidence>
<proteinExistence type="inferred from homology"/>
<evidence type="ECO:0000256" key="11">
    <source>
        <dbReference type="SAM" id="MobiDB-lite"/>
    </source>
</evidence>
<feature type="domain" description="KID" evidence="12">
    <location>
        <begin position="38"/>
        <end position="97"/>
    </location>
</feature>
<feature type="region of interest" description="Disordered" evidence="11">
    <location>
        <begin position="82"/>
        <end position="106"/>
    </location>
</feature>
<dbReference type="PANTHER" id="PTHR45879">
    <property type="entry name" value="CYCLIC AMP RESPONSE ELEMENT-BINDING PROTEIN B"/>
    <property type="match status" value="1"/>
</dbReference>
<dbReference type="GO" id="GO:0000981">
    <property type="term" value="F:DNA-binding transcription factor activity, RNA polymerase II-specific"/>
    <property type="evidence" value="ECO:0007669"/>
    <property type="project" value="TreeGrafter"/>
</dbReference>
<evidence type="ECO:0000256" key="3">
    <source>
        <dbReference type="ARBA" id="ARBA00022491"/>
    </source>
</evidence>
<gene>
    <name evidence="14" type="primary">LOC101674423</name>
</gene>
<dbReference type="Pfam" id="PF02173">
    <property type="entry name" value="pKID"/>
    <property type="match status" value="1"/>
</dbReference>
<evidence type="ECO:0000256" key="1">
    <source>
        <dbReference type="ARBA" id="ARBA00004123"/>
    </source>
</evidence>
<dbReference type="InterPro" id="IPR003102">
    <property type="entry name" value="CREB1-like_pKID"/>
</dbReference>
<dbReference type="Proteomes" id="UP000000715">
    <property type="component" value="Unplaced"/>
</dbReference>
<evidence type="ECO:0000256" key="5">
    <source>
        <dbReference type="ARBA" id="ARBA00023015"/>
    </source>
</evidence>
<evidence type="ECO:0000256" key="2">
    <source>
        <dbReference type="ARBA" id="ARBA00007163"/>
    </source>
</evidence>
<keyword evidence="7" id="KW-0010">Activator</keyword>
<keyword evidence="8" id="KW-0804">Transcription</keyword>
<comment type="similarity">
    <text evidence="2">Belongs to the bZIP family.</text>
</comment>
<protein>
    <recommendedName>
        <fullName evidence="10">cAMP-responsive element modulator</fullName>
    </recommendedName>
</protein>
<dbReference type="PANTHER" id="PTHR45879:SF4">
    <property type="entry name" value="CAMP-RESPONSIVE ELEMENT MODULATOR"/>
    <property type="match status" value="1"/>
</dbReference>
<evidence type="ECO:0000256" key="7">
    <source>
        <dbReference type="ARBA" id="ARBA00023159"/>
    </source>
</evidence>
<keyword evidence="6" id="KW-0238">DNA-binding</keyword>
<evidence type="ECO:0000256" key="6">
    <source>
        <dbReference type="ARBA" id="ARBA00023125"/>
    </source>
</evidence>
<keyword evidence="4" id="KW-0597">Phosphoprotein</keyword>
<dbReference type="InterPro" id="IPR001630">
    <property type="entry name" value="Leuzip_CREB"/>
</dbReference>
<keyword evidence="3" id="KW-0678">Repressor</keyword>
<comment type="subcellular location">
    <subcellularLocation>
        <location evidence="1">Nucleus</location>
    </subcellularLocation>
</comment>
<keyword evidence="9" id="KW-0539">Nucleus</keyword>
<dbReference type="GO" id="GO:1990589">
    <property type="term" value="C:ATF4-CREB1 transcription factor complex"/>
    <property type="evidence" value="ECO:0007669"/>
    <property type="project" value="TreeGrafter"/>
</dbReference>
<organism evidence="13 14">
    <name type="scientific">Mustela putorius furo</name>
    <name type="common">European domestic ferret</name>
    <name type="synonym">Mustela furo</name>
    <dbReference type="NCBI Taxonomy" id="9669"/>
    <lineage>
        <taxon>Eukaryota</taxon>
        <taxon>Metazoa</taxon>
        <taxon>Chordata</taxon>
        <taxon>Craniata</taxon>
        <taxon>Vertebrata</taxon>
        <taxon>Euteleostomi</taxon>
        <taxon>Mammalia</taxon>
        <taxon>Eutheria</taxon>
        <taxon>Laurasiatheria</taxon>
        <taxon>Carnivora</taxon>
        <taxon>Caniformia</taxon>
        <taxon>Musteloidea</taxon>
        <taxon>Mustelidae</taxon>
        <taxon>Mustelinae</taxon>
        <taxon>Mustela</taxon>
    </lineage>
</organism>
<sequence length="136" mass="15031">MSLPVACYGMHFPNCSSSAIPEKTDHLPGYTVLTVRASLKTRHAETEESAESEGVIDSQKHREILSRRPCYRKILNELSSDVPGVPKIEEEKSEEEGTPPNSATMAVPTSIYQTSTEQYSMYAAIHYVTVLALSLL</sequence>
<reference evidence="14" key="1">
    <citation type="submission" date="2025-08" db="UniProtKB">
        <authorList>
            <consortium name="RefSeq"/>
        </authorList>
    </citation>
    <scope>IDENTIFICATION</scope>
    <source>
        <tissue evidence="14">Brain</tissue>
    </source>
</reference>
<dbReference type="GO" id="GO:0000978">
    <property type="term" value="F:RNA polymerase II cis-regulatory region sequence-specific DNA binding"/>
    <property type="evidence" value="ECO:0007669"/>
    <property type="project" value="TreeGrafter"/>
</dbReference>
<dbReference type="PROSITE" id="PS50953">
    <property type="entry name" value="KID"/>
    <property type="match status" value="1"/>
</dbReference>
<accession>A0A8U0RGG9</accession>
<keyword evidence="13" id="KW-1185">Reference proteome</keyword>
<name>A0A8U0RGG9_MUSPF</name>
<evidence type="ECO:0000313" key="14">
    <source>
        <dbReference type="RefSeq" id="XP_044923667.1"/>
    </source>
</evidence>
<evidence type="ECO:0000259" key="12">
    <source>
        <dbReference type="PROSITE" id="PS50953"/>
    </source>
</evidence>
<evidence type="ECO:0000256" key="10">
    <source>
        <dbReference type="ARBA" id="ARBA00039496"/>
    </source>
</evidence>